<comment type="similarity">
    <text evidence="1">Belongs to the helicase family. RecQ subfamily.</text>
</comment>
<dbReference type="GO" id="GO:0005737">
    <property type="term" value="C:cytoplasm"/>
    <property type="evidence" value="ECO:0007669"/>
    <property type="project" value="TreeGrafter"/>
</dbReference>
<evidence type="ECO:0000256" key="4">
    <source>
        <dbReference type="ARBA" id="ARBA00022801"/>
    </source>
</evidence>
<dbReference type="InterPro" id="IPR036388">
    <property type="entry name" value="WH-like_DNA-bd_sf"/>
</dbReference>
<dbReference type="PROSITE" id="PS51194">
    <property type="entry name" value="HELICASE_CTER"/>
    <property type="match status" value="1"/>
</dbReference>
<dbReference type="AlphaFoldDB" id="A0A2T4UI78"/>
<proteinExistence type="inferred from homology"/>
<dbReference type="SMART" id="SM00487">
    <property type="entry name" value="DEXDc"/>
    <property type="match status" value="1"/>
</dbReference>
<dbReference type="PROSITE" id="PS51192">
    <property type="entry name" value="HELICASE_ATP_BIND_1"/>
    <property type="match status" value="1"/>
</dbReference>
<keyword evidence="16" id="KW-1185">Reference proteome</keyword>
<dbReference type="Pfam" id="PF16124">
    <property type="entry name" value="RecQ_Zn_bind"/>
    <property type="match status" value="1"/>
</dbReference>
<dbReference type="EMBL" id="PYYB01000001">
    <property type="protein sequence ID" value="PTL58927.1"/>
    <property type="molecule type" value="Genomic_DNA"/>
</dbReference>
<dbReference type="InterPro" id="IPR032284">
    <property type="entry name" value="RecQ_Zn-bd"/>
</dbReference>
<keyword evidence="3" id="KW-0547">Nucleotide-binding</keyword>
<dbReference type="InterPro" id="IPR002464">
    <property type="entry name" value="DNA/RNA_helicase_DEAH_CS"/>
</dbReference>
<dbReference type="InterPro" id="IPR014001">
    <property type="entry name" value="Helicase_ATP-bd"/>
</dbReference>
<dbReference type="GO" id="GO:0046872">
    <property type="term" value="F:metal ion binding"/>
    <property type="evidence" value="ECO:0007669"/>
    <property type="project" value="UniProtKB-KW"/>
</dbReference>
<dbReference type="CDD" id="cd17920">
    <property type="entry name" value="DEXHc_RecQ"/>
    <property type="match status" value="1"/>
</dbReference>
<keyword evidence="7" id="KW-0238">DNA-binding</keyword>
<dbReference type="GO" id="GO:0009378">
    <property type="term" value="F:four-way junction helicase activity"/>
    <property type="evidence" value="ECO:0007669"/>
    <property type="project" value="TreeGrafter"/>
</dbReference>
<evidence type="ECO:0000256" key="5">
    <source>
        <dbReference type="ARBA" id="ARBA00022806"/>
    </source>
</evidence>
<name>A0A2T4UI78_9ACTN</name>
<dbReference type="Gene3D" id="3.40.50.300">
    <property type="entry name" value="P-loop containing nucleotide triphosphate hydrolases"/>
    <property type="match status" value="2"/>
</dbReference>
<evidence type="ECO:0000259" key="14">
    <source>
        <dbReference type="PROSITE" id="PS51194"/>
    </source>
</evidence>
<dbReference type="PANTHER" id="PTHR13710">
    <property type="entry name" value="DNA HELICASE RECQ FAMILY MEMBER"/>
    <property type="match status" value="1"/>
</dbReference>
<feature type="domain" description="Helicase C-terminal" evidence="14">
    <location>
        <begin position="225"/>
        <end position="376"/>
    </location>
</feature>
<dbReference type="InterPro" id="IPR001650">
    <property type="entry name" value="Helicase_C-like"/>
</dbReference>
<dbReference type="GO" id="GO:0005524">
    <property type="term" value="F:ATP binding"/>
    <property type="evidence" value="ECO:0007669"/>
    <property type="project" value="UniProtKB-KW"/>
</dbReference>
<dbReference type="PANTHER" id="PTHR13710:SF105">
    <property type="entry name" value="ATP-DEPENDENT DNA HELICASE Q1"/>
    <property type="match status" value="1"/>
</dbReference>
<protein>
    <recommendedName>
        <fullName evidence="11">ATP-dependent DNA helicase RecQ</fullName>
        <ecNumber evidence="10">5.6.2.4</ecNumber>
    </recommendedName>
    <alternativeName>
        <fullName evidence="12">DNA 3'-5' helicase RecQ</fullName>
    </alternativeName>
</protein>
<dbReference type="GO" id="GO:0003677">
    <property type="term" value="F:DNA binding"/>
    <property type="evidence" value="ECO:0007669"/>
    <property type="project" value="UniProtKB-KW"/>
</dbReference>
<comment type="caution">
    <text evidence="15">The sequence shown here is derived from an EMBL/GenBank/DDBJ whole genome shotgun (WGS) entry which is preliminary data.</text>
</comment>
<evidence type="ECO:0000256" key="3">
    <source>
        <dbReference type="ARBA" id="ARBA00022741"/>
    </source>
</evidence>
<dbReference type="Pfam" id="PF00271">
    <property type="entry name" value="Helicase_C"/>
    <property type="match status" value="1"/>
</dbReference>
<evidence type="ECO:0000256" key="10">
    <source>
        <dbReference type="ARBA" id="ARBA00034808"/>
    </source>
</evidence>
<dbReference type="Pfam" id="PF00270">
    <property type="entry name" value="DEAD"/>
    <property type="match status" value="1"/>
</dbReference>
<evidence type="ECO:0000313" key="16">
    <source>
        <dbReference type="Proteomes" id="UP000240739"/>
    </source>
</evidence>
<evidence type="ECO:0000256" key="8">
    <source>
        <dbReference type="ARBA" id="ARBA00023235"/>
    </source>
</evidence>
<dbReference type="SUPFAM" id="SSF52540">
    <property type="entry name" value="P-loop containing nucleoside triphosphate hydrolases"/>
    <property type="match status" value="1"/>
</dbReference>
<dbReference type="FunFam" id="3.40.50.300:FF:001389">
    <property type="entry name" value="ATP-dependent DNA helicase RecQ"/>
    <property type="match status" value="1"/>
</dbReference>
<dbReference type="GO" id="GO:0006310">
    <property type="term" value="P:DNA recombination"/>
    <property type="evidence" value="ECO:0007669"/>
    <property type="project" value="InterPro"/>
</dbReference>
<comment type="catalytic activity">
    <reaction evidence="9">
        <text>Couples ATP hydrolysis with the unwinding of duplex DNA by translocating in the 3'-5' direction.</text>
        <dbReference type="EC" id="5.6.2.4"/>
    </reaction>
</comment>
<evidence type="ECO:0000313" key="15">
    <source>
        <dbReference type="EMBL" id="PTL58927.1"/>
    </source>
</evidence>
<keyword evidence="5 15" id="KW-0347">Helicase</keyword>
<dbReference type="GO" id="GO:0043590">
    <property type="term" value="C:bacterial nucleoid"/>
    <property type="evidence" value="ECO:0007669"/>
    <property type="project" value="TreeGrafter"/>
</dbReference>
<feature type="domain" description="Helicase ATP-binding" evidence="13">
    <location>
        <begin position="26"/>
        <end position="198"/>
    </location>
</feature>
<dbReference type="InterPro" id="IPR004589">
    <property type="entry name" value="DNA_helicase_ATP-dep_RecQ"/>
</dbReference>
<keyword evidence="8" id="KW-0413">Isomerase</keyword>
<dbReference type="InterPro" id="IPR027417">
    <property type="entry name" value="P-loop_NTPase"/>
</dbReference>
<dbReference type="InterPro" id="IPR011545">
    <property type="entry name" value="DEAD/DEAH_box_helicase_dom"/>
</dbReference>
<evidence type="ECO:0000259" key="13">
    <source>
        <dbReference type="PROSITE" id="PS51192"/>
    </source>
</evidence>
<dbReference type="OrthoDB" id="9760034at2"/>
<dbReference type="EC" id="5.6.2.4" evidence="10"/>
<gene>
    <name evidence="15" type="ORF">C7Y72_04320</name>
</gene>
<sequence length="589" mass="62580">MRPLPLDALQRYYGHTAFRPGQAEAVAAALDDRDVLVVMPTGAGKSLCYQLPALLRDDLTVVVSPLVSLMQDQVDGLRARLGARGALVGAINGQQDTATNRAVLARAVAGELRLLHVAPERFSSPDVLAALAGARVGLFVVDEAHCVSQWGHDFRPDYFRLGDVARALGARAIVASTATATPQVAQDITARLGLRDPVRVQTGFDRPALSFGVVPCSSPNDRARRIVHALATAPARPAIVYAGTRQAAETLAARIGADLGVTCAAYHAGLPAPRRSEVQRRFMAGELEIVVATNAFGMGVDKADVRTVAHDGVPASLEAYYQEAGRAGRDGRPARALLFACAKDKGLHVFFMQRSEIDDALLDRVAGRVLAAADADGLVDAPVAALAGTDRPDQVRAIVGHLDRAGVLVLEPGRADRVRARLGRPHDPDTRDACRTAAGEAQRARWAQYRAVWAYAEGRGCRRAALLRHFGDPAPGAPTVPCCDVCDPTVLPAGPAATLSGADRARVIRATLDGPVRPLVERSPVDACRALVQRLGDDADEETLVRILRGRRSREIARRSWDGLPEYGAFADLSAAEVLALLGEAVGAR</sequence>
<dbReference type="GO" id="GO:0006281">
    <property type="term" value="P:DNA repair"/>
    <property type="evidence" value="ECO:0007669"/>
    <property type="project" value="TreeGrafter"/>
</dbReference>
<dbReference type="Proteomes" id="UP000240739">
    <property type="component" value="Unassembled WGS sequence"/>
</dbReference>
<reference evidence="15 16" key="1">
    <citation type="submission" date="2018-03" db="EMBL/GenBank/DDBJ databases">
        <title>Aquarubrobacter algicola gen. nov., sp. nov., a novel actinobacterium isolated from shallow eutrophic lake during the end of cyanobacterial harmful algal blooms.</title>
        <authorList>
            <person name="Chun S.J."/>
        </authorList>
    </citation>
    <scope>NUCLEOTIDE SEQUENCE [LARGE SCALE GENOMIC DNA]</scope>
    <source>
        <strain evidence="15 16">Seoho-28</strain>
    </source>
</reference>
<evidence type="ECO:0000256" key="11">
    <source>
        <dbReference type="ARBA" id="ARBA00044535"/>
    </source>
</evidence>
<dbReference type="GO" id="GO:0016787">
    <property type="term" value="F:hydrolase activity"/>
    <property type="evidence" value="ECO:0007669"/>
    <property type="project" value="UniProtKB-KW"/>
</dbReference>
<accession>A0A2T4UI78</accession>
<evidence type="ECO:0000256" key="6">
    <source>
        <dbReference type="ARBA" id="ARBA00022840"/>
    </source>
</evidence>
<keyword evidence="4" id="KW-0378">Hydrolase</keyword>
<dbReference type="NCBIfam" id="TIGR00614">
    <property type="entry name" value="recQ_fam"/>
    <property type="match status" value="1"/>
</dbReference>
<keyword evidence="6" id="KW-0067">ATP-binding</keyword>
<dbReference type="Gene3D" id="1.10.10.10">
    <property type="entry name" value="Winged helix-like DNA-binding domain superfamily/Winged helix DNA-binding domain"/>
    <property type="match status" value="1"/>
</dbReference>
<evidence type="ECO:0000256" key="12">
    <source>
        <dbReference type="ARBA" id="ARBA00044550"/>
    </source>
</evidence>
<evidence type="ECO:0000256" key="2">
    <source>
        <dbReference type="ARBA" id="ARBA00022723"/>
    </source>
</evidence>
<evidence type="ECO:0000256" key="1">
    <source>
        <dbReference type="ARBA" id="ARBA00005446"/>
    </source>
</evidence>
<dbReference type="PROSITE" id="PS00690">
    <property type="entry name" value="DEAH_ATP_HELICASE"/>
    <property type="match status" value="1"/>
</dbReference>
<keyword evidence="2" id="KW-0479">Metal-binding</keyword>
<dbReference type="GO" id="GO:0030894">
    <property type="term" value="C:replisome"/>
    <property type="evidence" value="ECO:0007669"/>
    <property type="project" value="TreeGrafter"/>
</dbReference>
<dbReference type="RefSeq" id="WP_107567364.1">
    <property type="nucleotide sequence ID" value="NZ_PYYB01000001.1"/>
</dbReference>
<dbReference type="GO" id="GO:0043138">
    <property type="term" value="F:3'-5' DNA helicase activity"/>
    <property type="evidence" value="ECO:0007669"/>
    <property type="project" value="UniProtKB-EC"/>
</dbReference>
<dbReference type="SMART" id="SM00490">
    <property type="entry name" value="HELICc"/>
    <property type="match status" value="1"/>
</dbReference>
<organism evidence="15 16">
    <name type="scientific">Paraconexibacter algicola</name>
    <dbReference type="NCBI Taxonomy" id="2133960"/>
    <lineage>
        <taxon>Bacteria</taxon>
        <taxon>Bacillati</taxon>
        <taxon>Actinomycetota</taxon>
        <taxon>Thermoleophilia</taxon>
        <taxon>Solirubrobacterales</taxon>
        <taxon>Paraconexibacteraceae</taxon>
        <taxon>Paraconexibacter</taxon>
    </lineage>
</organism>
<evidence type="ECO:0000256" key="7">
    <source>
        <dbReference type="ARBA" id="ARBA00023125"/>
    </source>
</evidence>
<evidence type="ECO:0000256" key="9">
    <source>
        <dbReference type="ARBA" id="ARBA00034617"/>
    </source>
</evidence>